<comment type="caution">
    <text evidence="5">The sequence shown here is derived from an EMBL/GenBank/DDBJ whole genome shotgun (WGS) entry which is preliminary data.</text>
</comment>
<dbReference type="Pfam" id="PF00892">
    <property type="entry name" value="EamA"/>
    <property type="match status" value="2"/>
</dbReference>
<dbReference type="InterPro" id="IPR037185">
    <property type="entry name" value="EmrE-like"/>
</dbReference>
<reference evidence="5 6" key="1">
    <citation type="journal article" date="2015" name="Int. J. Syst. Evol. Microbiol.">
        <title>Sporolactobacillus shoreae sp. nov. and Sporolactobacillus spathodeae sp. nov., two spore-forming lactic acid bacteria isolated from tree barks in Thailand.</title>
        <authorList>
            <person name="Thamacharoensuk T."/>
            <person name="Kitahara M."/>
            <person name="Ohkuma M."/>
            <person name="Thongchul N."/>
            <person name="Tanasupawat S."/>
        </authorList>
    </citation>
    <scope>NUCLEOTIDE SEQUENCE [LARGE SCALE GENOMIC DNA]</scope>
    <source>
        <strain evidence="5 6">BK92</strain>
    </source>
</reference>
<feature type="transmembrane region" description="Helical" evidence="3">
    <location>
        <begin position="90"/>
        <end position="113"/>
    </location>
</feature>
<sequence length="299" mass="33244">MDKIAFIQLSLAMIIVGTIGFFSRLSGLPSMELVFIRCVSAALFLAAYWFFSGRYKKEKWGKREVPIIVLGGVLLVLNWILFFASFEHTAITIVISIYNLAPIIVLVISWIFLKAPIQGLGLLSVILAFIGSLFTSGLTLETMHRGQSFIGPLDAAVAAFFYAFVILTGKKIRRASPYAVTLIQTLTGVVMLFPFVDYSLYTQLTLSEWFYSIVTGVVHTGIVYLLFYGGIRRLKVTTVSALTYLDPLVAILIDILISGFIPSRLQIFGIVVIFVALSYTLFNHQSKQAAKTARPHSKY</sequence>
<dbReference type="SUPFAM" id="SSF103481">
    <property type="entry name" value="Multidrug resistance efflux transporter EmrE"/>
    <property type="match status" value="2"/>
</dbReference>
<gene>
    <name evidence="5" type="ORF">E4665_06630</name>
</gene>
<feature type="transmembrane region" description="Helical" evidence="3">
    <location>
        <begin position="5"/>
        <end position="22"/>
    </location>
</feature>
<comment type="subcellular location">
    <subcellularLocation>
        <location evidence="1">Endomembrane system</location>
        <topology evidence="1">Multi-pass membrane protein</topology>
    </subcellularLocation>
</comment>
<feature type="transmembrane region" description="Helical" evidence="3">
    <location>
        <begin position="267"/>
        <end position="284"/>
    </location>
</feature>
<evidence type="ECO:0000259" key="4">
    <source>
        <dbReference type="Pfam" id="PF00892"/>
    </source>
</evidence>
<evidence type="ECO:0000313" key="6">
    <source>
        <dbReference type="Proteomes" id="UP000298347"/>
    </source>
</evidence>
<keyword evidence="3" id="KW-0812">Transmembrane</keyword>
<feature type="transmembrane region" description="Helical" evidence="3">
    <location>
        <begin position="241"/>
        <end position="261"/>
    </location>
</feature>
<evidence type="ECO:0000256" key="3">
    <source>
        <dbReference type="SAM" id="Phobius"/>
    </source>
</evidence>
<feature type="transmembrane region" description="Helical" evidence="3">
    <location>
        <begin position="209"/>
        <end position="229"/>
    </location>
</feature>
<feature type="domain" description="EamA" evidence="4">
    <location>
        <begin position="155"/>
        <end position="279"/>
    </location>
</feature>
<evidence type="ECO:0000313" key="5">
    <source>
        <dbReference type="EMBL" id="TGA98991.1"/>
    </source>
</evidence>
<dbReference type="EMBL" id="SRJD01000005">
    <property type="protein sequence ID" value="TGA98991.1"/>
    <property type="molecule type" value="Genomic_DNA"/>
</dbReference>
<feature type="transmembrane region" description="Helical" evidence="3">
    <location>
        <begin position="34"/>
        <end position="53"/>
    </location>
</feature>
<dbReference type="AlphaFoldDB" id="A0A4Z0GS36"/>
<organism evidence="5 6">
    <name type="scientific">Sporolactobacillus shoreae</name>
    <dbReference type="NCBI Taxonomy" id="1465501"/>
    <lineage>
        <taxon>Bacteria</taxon>
        <taxon>Bacillati</taxon>
        <taxon>Bacillota</taxon>
        <taxon>Bacilli</taxon>
        <taxon>Bacillales</taxon>
        <taxon>Sporolactobacillaceae</taxon>
        <taxon>Sporolactobacillus</taxon>
    </lineage>
</organism>
<dbReference type="OrthoDB" id="9814238at2"/>
<dbReference type="Proteomes" id="UP000298347">
    <property type="component" value="Unassembled WGS sequence"/>
</dbReference>
<keyword evidence="6" id="KW-1185">Reference proteome</keyword>
<dbReference type="PANTHER" id="PTHR22911:SF102">
    <property type="entry name" value="MEMBRANE PROTEIN"/>
    <property type="match status" value="1"/>
</dbReference>
<comment type="similarity">
    <text evidence="2">Belongs to the EamA transporter family.</text>
</comment>
<protein>
    <submittedName>
        <fullName evidence="5">DMT family transporter</fullName>
    </submittedName>
</protein>
<feature type="transmembrane region" description="Helical" evidence="3">
    <location>
        <begin position="120"/>
        <end position="140"/>
    </location>
</feature>
<keyword evidence="3" id="KW-0472">Membrane</keyword>
<dbReference type="RefSeq" id="WP_135348011.1">
    <property type="nucleotide sequence ID" value="NZ_SRJD01000005.1"/>
</dbReference>
<feature type="domain" description="EamA" evidence="4">
    <location>
        <begin position="7"/>
        <end position="136"/>
    </location>
</feature>
<feature type="transmembrane region" description="Helical" evidence="3">
    <location>
        <begin position="65"/>
        <end position="84"/>
    </location>
</feature>
<evidence type="ECO:0000256" key="2">
    <source>
        <dbReference type="ARBA" id="ARBA00007362"/>
    </source>
</evidence>
<accession>A0A4Z0GS36</accession>
<dbReference type="GO" id="GO:0016020">
    <property type="term" value="C:membrane"/>
    <property type="evidence" value="ECO:0007669"/>
    <property type="project" value="InterPro"/>
</dbReference>
<proteinExistence type="inferred from homology"/>
<dbReference type="InterPro" id="IPR000620">
    <property type="entry name" value="EamA_dom"/>
</dbReference>
<dbReference type="PANTHER" id="PTHR22911">
    <property type="entry name" value="ACYL-MALONYL CONDENSING ENZYME-RELATED"/>
    <property type="match status" value="1"/>
</dbReference>
<keyword evidence="3" id="KW-1133">Transmembrane helix</keyword>
<name>A0A4Z0GS36_9BACL</name>
<feature type="transmembrane region" description="Helical" evidence="3">
    <location>
        <begin position="179"/>
        <end position="197"/>
    </location>
</feature>
<feature type="transmembrane region" description="Helical" evidence="3">
    <location>
        <begin position="146"/>
        <end position="167"/>
    </location>
</feature>
<evidence type="ECO:0000256" key="1">
    <source>
        <dbReference type="ARBA" id="ARBA00004127"/>
    </source>
</evidence>